<reference evidence="1 2" key="1">
    <citation type="submission" date="2024-01" db="EMBL/GenBank/DDBJ databases">
        <title>Genome assemblies of Stephania.</title>
        <authorList>
            <person name="Yang L."/>
        </authorList>
    </citation>
    <scope>NUCLEOTIDE SEQUENCE [LARGE SCALE GENOMIC DNA]</scope>
    <source>
        <strain evidence="1">YNDBR</strain>
        <tissue evidence="1">Leaf</tissue>
    </source>
</reference>
<dbReference type="EMBL" id="JBBNAF010000009">
    <property type="protein sequence ID" value="KAK9114772.1"/>
    <property type="molecule type" value="Genomic_DNA"/>
</dbReference>
<gene>
    <name evidence="1" type="ORF">Syun_021569</name>
</gene>
<organism evidence="1 2">
    <name type="scientific">Stephania yunnanensis</name>
    <dbReference type="NCBI Taxonomy" id="152371"/>
    <lineage>
        <taxon>Eukaryota</taxon>
        <taxon>Viridiplantae</taxon>
        <taxon>Streptophyta</taxon>
        <taxon>Embryophyta</taxon>
        <taxon>Tracheophyta</taxon>
        <taxon>Spermatophyta</taxon>
        <taxon>Magnoliopsida</taxon>
        <taxon>Ranunculales</taxon>
        <taxon>Menispermaceae</taxon>
        <taxon>Menispermoideae</taxon>
        <taxon>Cissampelideae</taxon>
        <taxon>Stephania</taxon>
    </lineage>
</organism>
<evidence type="ECO:0000313" key="2">
    <source>
        <dbReference type="Proteomes" id="UP001420932"/>
    </source>
</evidence>
<proteinExistence type="predicted"/>
<comment type="caution">
    <text evidence="1">The sequence shown here is derived from an EMBL/GenBank/DDBJ whole genome shotgun (WGS) entry which is preliminary data.</text>
</comment>
<protein>
    <submittedName>
        <fullName evidence="1">Uncharacterized protein</fullName>
    </submittedName>
</protein>
<sequence>MHRGLVFDLDEKGSDGVRDSSTILFGSRFRFEETQLPESIACGRVVLSVLTCSVEQGNSGVLYQIGFEETSTYLHPLDLASINFIENLNAA</sequence>
<name>A0AAP0NP94_9MAGN</name>
<keyword evidence="2" id="KW-1185">Reference proteome</keyword>
<dbReference type="AlphaFoldDB" id="A0AAP0NP94"/>
<evidence type="ECO:0000313" key="1">
    <source>
        <dbReference type="EMBL" id="KAK9114772.1"/>
    </source>
</evidence>
<accession>A0AAP0NP94</accession>
<dbReference type="Proteomes" id="UP001420932">
    <property type="component" value="Unassembled WGS sequence"/>
</dbReference>